<dbReference type="InterPro" id="IPR029068">
    <property type="entry name" value="Glyas_Bleomycin-R_OHBP_Dase"/>
</dbReference>
<feature type="domain" description="Glyoxalase-like" evidence="1">
    <location>
        <begin position="9"/>
        <end position="176"/>
    </location>
</feature>
<keyword evidence="3" id="KW-1185">Reference proteome</keyword>
<proteinExistence type="predicted"/>
<reference evidence="2 3" key="1">
    <citation type="submission" date="2022-07" db="EMBL/GenBank/DDBJ databases">
        <title>Novel species in genus Aeromicrobium.</title>
        <authorList>
            <person name="Ye L."/>
        </authorList>
    </citation>
    <scope>NUCLEOTIDE SEQUENCE [LARGE SCALE GENOMIC DNA]</scope>
    <source>
        <strain evidence="3">zg-Y50</strain>
    </source>
</reference>
<organism evidence="2 3">
    <name type="scientific">Aeromicrobium duanguangcaii</name>
    <dbReference type="NCBI Taxonomy" id="2968086"/>
    <lineage>
        <taxon>Bacteria</taxon>
        <taxon>Bacillati</taxon>
        <taxon>Actinomycetota</taxon>
        <taxon>Actinomycetes</taxon>
        <taxon>Propionibacteriales</taxon>
        <taxon>Nocardioidaceae</taxon>
        <taxon>Aeromicrobium</taxon>
    </lineage>
</organism>
<sequence>MEPLRLRQVVLITDDLDTARKEAIAAFGFPGSVRDEEGMASLGFIHDVFSFADTFIEIVAPISPDSPHGRQVAANGPSGFMIATQVLDLDLVVERAAEQGLAPLMHQEYDGHMISQWHPKALGTLTEIDQVDPFESWHFAPQVFAQSATDVAVDIAGATLAVPDPAAVASTWAALTGAPVEQDHTVRMGPESLSLVPSGDGPRGLVAVDVVAADPQQVGRVVELCGVPFRFVSPESQEQS</sequence>
<evidence type="ECO:0000313" key="3">
    <source>
        <dbReference type="Proteomes" id="UP001315860"/>
    </source>
</evidence>
<dbReference type="EMBL" id="CP101990">
    <property type="protein sequence ID" value="UUI69042.1"/>
    <property type="molecule type" value="Genomic_DNA"/>
</dbReference>
<dbReference type="SUPFAM" id="SSF54593">
    <property type="entry name" value="Glyoxalase/Bleomycin resistance protein/Dihydroxybiphenyl dioxygenase"/>
    <property type="match status" value="1"/>
</dbReference>
<evidence type="ECO:0000313" key="2">
    <source>
        <dbReference type="EMBL" id="UUI69042.1"/>
    </source>
</evidence>
<protein>
    <submittedName>
        <fullName evidence="2">VOC family protein</fullName>
    </submittedName>
</protein>
<dbReference type="Proteomes" id="UP001315860">
    <property type="component" value="Chromosome"/>
</dbReference>
<accession>A0ABY5KF07</accession>
<dbReference type="Pfam" id="PF13468">
    <property type="entry name" value="Glyoxalase_3"/>
    <property type="match status" value="1"/>
</dbReference>
<name>A0ABY5KF07_9ACTN</name>
<evidence type="ECO:0000259" key="1">
    <source>
        <dbReference type="Pfam" id="PF13468"/>
    </source>
</evidence>
<dbReference type="Gene3D" id="3.10.180.10">
    <property type="entry name" value="2,3-Dihydroxybiphenyl 1,2-Dioxygenase, domain 1"/>
    <property type="match status" value="1"/>
</dbReference>
<dbReference type="InterPro" id="IPR025870">
    <property type="entry name" value="Glyoxalase-like_dom"/>
</dbReference>
<gene>
    <name evidence="2" type="ORF">NP095_02715</name>
</gene>
<dbReference type="RefSeq" id="WP_232417581.1">
    <property type="nucleotide sequence ID" value="NZ_CP101990.1"/>
</dbReference>